<keyword evidence="1" id="KW-0479">Metal-binding</keyword>
<proteinExistence type="predicted"/>
<reference evidence="4 5" key="1">
    <citation type="submission" date="2015-02" db="EMBL/GenBank/DDBJ databases">
        <title>Draft genome sequence of Kitasatospora griseola MF730-N6, a bafilomycin, terpentecin and satosporin producer.</title>
        <authorList>
            <person name="Arens J.C."/>
            <person name="Haltli B."/>
            <person name="Kerr R.G."/>
        </authorList>
    </citation>
    <scope>NUCLEOTIDE SEQUENCE [LARGE SCALE GENOMIC DNA]</scope>
    <source>
        <strain evidence="4 5">MF730-N6</strain>
    </source>
</reference>
<feature type="region of interest" description="Disordered" evidence="2">
    <location>
        <begin position="113"/>
        <end position="139"/>
    </location>
</feature>
<name>A0A0D0N307_KITGR</name>
<dbReference type="AlphaFoldDB" id="A0A0D0N307"/>
<evidence type="ECO:0000313" key="4">
    <source>
        <dbReference type="EMBL" id="KIQ62460.1"/>
    </source>
</evidence>
<dbReference type="GO" id="GO:0008270">
    <property type="term" value="F:zinc ion binding"/>
    <property type="evidence" value="ECO:0007669"/>
    <property type="project" value="UniProtKB-KW"/>
</dbReference>
<protein>
    <submittedName>
        <fullName evidence="4">SWIM zinc finger domain protein</fullName>
    </submittedName>
</protein>
<dbReference type="InterPro" id="IPR007527">
    <property type="entry name" value="Znf_SWIM"/>
</dbReference>
<gene>
    <name evidence="4" type="ORF">TR51_25885</name>
</gene>
<keyword evidence="1" id="KW-0862">Zinc</keyword>
<sequence>MEERWSTEHVLSLAPDPASQKAAGKLSGPAPWSGAGTGQGALWGLCKGSGSTPYRTAVELGTPAYKCSCPSRKFPCKHALGLLLLWASGPEAVTAAAEAPDWVSEWLNGRSQAAADKAAKQQAKAADADPEAARKRAAKRSARVAAGALDLRLRLADGIRRGLADPPPAGAWDEVAARMVDAQAPGLAGRVRALADTPQDGLLEEYAMLHLLAGAYGRIDALPEALAATVRTRVGFTTDTAELLAGPTVRDRWQVLGSRDTADERLTTRRVWLRGAKTGRDALLLAFGRPGQAPDLALPTGRLLEADVAFHPGARPLRAVLGTRYGDPEPAPAAVPAGLSPAQALAAYGDAVAEDPWLDSWPAVLTDVVPVLTPDGWQLTDGRHTLPVRRGALADAALWRLAAVSAGHPVTLFGECGHAGFTPVTAWDAEHRPVGLG</sequence>
<accession>A0A0D0N307</accession>
<evidence type="ECO:0000313" key="5">
    <source>
        <dbReference type="Proteomes" id="UP000032066"/>
    </source>
</evidence>
<dbReference type="RefSeq" id="WP_043914465.1">
    <property type="nucleotide sequence ID" value="NZ_JXZB01000004.1"/>
</dbReference>
<dbReference type="PATRIC" id="fig|2064.6.peg.5507"/>
<feature type="region of interest" description="Disordered" evidence="2">
    <location>
        <begin position="1"/>
        <end position="32"/>
    </location>
</feature>
<evidence type="ECO:0000256" key="1">
    <source>
        <dbReference type="PROSITE-ProRule" id="PRU00325"/>
    </source>
</evidence>
<keyword evidence="5" id="KW-1185">Reference proteome</keyword>
<dbReference type="STRING" id="2064.TR51_25885"/>
<keyword evidence="1" id="KW-0863">Zinc-finger</keyword>
<dbReference type="OrthoDB" id="9816340at2"/>
<dbReference type="Pfam" id="PF04434">
    <property type="entry name" value="SWIM"/>
    <property type="match status" value="1"/>
</dbReference>
<evidence type="ECO:0000256" key="2">
    <source>
        <dbReference type="SAM" id="MobiDB-lite"/>
    </source>
</evidence>
<evidence type="ECO:0000259" key="3">
    <source>
        <dbReference type="PROSITE" id="PS50966"/>
    </source>
</evidence>
<feature type="compositionally biased region" description="Low complexity" evidence="2">
    <location>
        <begin position="113"/>
        <end position="125"/>
    </location>
</feature>
<organism evidence="4 5">
    <name type="scientific">Kitasatospora griseola</name>
    <name type="common">Streptomyces griseolosporeus</name>
    <dbReference type="NCBI Taxonomy" id="2064"/>
    <lineage>
        <taxon>Bacteria</taxon>
        <taxon>Bacillati</taxon>
        <taxon>Actinomycetota</taxon>
        <taxon>Actinomycetes</taxon>
        <taxon>Kitasatosporales</taxon>
        <taxon>Streptomycetaceae</taxon>
        <taxon>Kitasatospora</taxon>
    </lineage>
</organism>
<dbReference type="PROSITE" id="PS50966">
    <property type="entry name" value="ZF_SWIM"/>
    <property type="match status" value="1"/>
</dbReference>
<dbReference type="EMBL" id="JXZB01000004">
    <property type="protein sequence ID" value="KIQ62460.1"/>
    <property type="molecule type" value="Genomic_DNA"/>
</dbReference>
<dbReference type="Proteomes" id="UP000032066">
    <property type="component" value="Unassembled WGS sequence"/>
</dbReference>
<feature type="domain" description="SWIM-type" evidence="3">
    <location>
        <begin position="54"/>
        <end position="87"/>
    </location>
</feature>
<comment type="caution">
    <text evidence="4">The sequence shown here is derived from an EMBL/GenBank/DDBJ whole genome shotgun (WGS) entry which is preliminary data.</text>
</comment>